<name>A0A4C1W9R1_EUMVA</name>
<comment type="caution">
    <text evidence="2">The sequence shown here is derived from an EMBL/GenBank/DDBJ whole genome shotgun (WGS) entry which is preliminary data.</text>
</comment>
<gene>
    <name evidence="2" type="ORF">EVAR_37791_1</name>
</gene>
<evidence type="ECO:0000313" key="3">
    <source>
        <dbReference type="Proteomes" id="UP000299102"/>
    </source>
</evidence>
<protein>
    <submittedName>
        <fullName evidence="2">Uncharacterized protein</fullName>
    </submittedName>
</protein>
<accession>A0A4C1W9R1</accession>
<organism evidence="2 3">
    <name type="scientific">Eumeta variegata</name>
    <name type="common">Bagworm moth</name>
    <name type="synonym">Eumeta japonica</name>
    <dbReference type="NCBI Taxonomy" id="151549"/>
    <lineage>
        <taxon>Eukaryota</taxon>
        <taxon>Metazoa</taxon>
        <taxon>Ecdysozoa</taxon>
        <taxon>Arthropoda</taxon>
        <taxon>Hexapoda</taxon>
        <taxon>Insecta</taxon>
        <taxon>Pterygota</taxon>
        <taxon>Neoptera</taxon>
        <taxon>Endopterygota</taxon>
        <taxon>Lepidoptera</taxon>
        <taxon>Glossata</taxon>
        <taxon>Ditrysia</taxon>
        <taxon>Tineoidea</taxon>
        <taxon>Psychidae</taxon>
        <taxon>Oiketicinae</taxon>
        <taxon>Eumeta</taxon>
    </lineage>
</organism>
<evidence type="ECO:0000313" key="2">
    <source>
        <dbReference type="EMBL" id="GBP46887.1"/>
    </source>
</evidence>
<dbReference type="AlphaFoldDB" id="A0A4C1W9R1"/>
<feature type="region of interest" description="Disordered" evidence="1">
    <location>
        <begin position="39"/>
        <end position="68"/>
    </location>
</feature>
<evidence type="ECO:0000256" key="1">
    <source>
        <dbReference type="SAM" id="MobiDB-lite"/>
    </source>
</evidence>
<dbReference type="Proteomes" id="UP000299102">
    <property type="component" value="Unassembled WGS sequence"/>
</dbReference>
<sequence>MCDLIPQRALIHPDNAKVAVCYALKPIYPLPKFSPKNRDRLQQPCAGAHPRDNAARCGPNKKSHLPGERGGGIMTAFYRLNPDQIQQIADAYLIFMIVPRRGTSAG</sequence>
<proteinExistence type="predicted"/>
<keyword evidence="3" id="KW-1185">Reference proteome</keyword>
<reference evidence="2 3" key="1">
    <citation type="journal article" date="2019" name="Commun. Biol.">
        <title>The bagworm genome reveals a unique fibroin gene that provides high tensile strength.</title>
        <authorList>
            <person name="Kono N."/>
            <person name="Nakamura H."/>
            <person name="Ohtoshi R."/>
            <person name="Tomita M."/>
            <person name="Numata K."/>
            <person name="Arakawa K."/>
        </authorList>
    </citation>
    <scope>NUCLEOTIDE SEQUENCE [LARGE SCALE GENOMIC DNA]</scope>
</reference>
<dbReference type="EMBL" id="BGZK01000491">
    <property type="protein sequence ID" value="GBP46887.1"/>
    <property type="molecule type" value="Genomic_DNA"/>
</dbReference>